<protein>
    <submittedName>
        <fullName evidence="1">Uncharacterized protein</fullName>
    </submittedName>
</protein>
<sequence length="280" mass="32516">MNEEFFKLSQREHFLGSRLEIVDVDLEKNPEILGELINNSVIKQNFKNKYFSENLFNDGASLIYPKMNSNCGLITILVKNENRNILASLHPFFNEIGLNYRGEISEVNVWESGVDAQICFDLDINEITFYETSFLENREFYKSNTKFQARIYGVSYKASFLKDKKIETIVNEKYAEAFDKKVGEAMTWHTGSMSAFLPLDNSGGDIDEYEVCGKISSIRKLKLDFCDKFAYVCTIDCMRGFDDFYEFEIVITQENWSEKTPPQIDSYIHLRCFFVGEIII</sequence>
<comment type="caution">
    <text evidence="1">The sequence shown here is derived from an EMBL/GenBank/DDBJ whole genome shotgun (WGS) entry which is preliminary data.</text>
</comment>
<gene>
    <name evidence="1" type="ORF">CYJ41_00960</name>
</gene>
<name>A0A2I1NCF0_9BACT</name>
<dbReference type="Proteomes" id="UP000234639">
    <property type="component" value="Unassembled WGS sequence"/>
</dbReference>
<organism evidence="1 2">
    <name type="scientific">Campylobacter ureolyticus</name>
    <dbReference type="NCBI Taxonomy" id="827"/>
    <lineage>
        <taxon>Bacteria</taxon>
        <taxon>Pseudomonadati</taxon>
        <taxon>Campylobacterota</taxon>
        <taxon>Epsilonproteobacteria</taxon>
        <taxon>Campylobacterales</taxon>
        <taxon>Campylobacteraceae</taxon>
        <taxon>Campylobacter</taxon>
    </lineage>
</organism>
<accession>A0A2I1NCF0</accession>
<evidence type="ECO:0000313" key="1">
    <source>
        <dbReference type="EMBL" id="PKZ30041.1"/>
    </source>
</evidence>
<evidence type="ECO:0000313" key="2">
    <source>
        <dbReference type="Proteomes" id="UP000234639"/>
    </source>
</evidence>
<reference evidence="1 2" key="1">
    <citation type="submission" date="2017-12" db="EMBL/GenBank/DDBJ databases">
        <title>Phylogenetic diversity of female urinary microbiome.</title>
        <authorList>
            <person name="Thomas-White K."/>
            <person name="Wolfe A.J."/>
        </authorList>
    </citation>
    <scope>NUCLEOTIDE SEQUENCE [LARGE SCALE GENOMIC DNA]</scope>
    <source>
        <strain evidence="1 2">UMB0112</strain>
    </source>
</reference>
<dbReference type="EMBL" id="PKHU01000001">
    <property type="protein sequence ID" value="PKZ30041.1"/>
    <property type="molecule type" value="Genomic_DNA"/>
</dbReference>
<dbReference type="AlphaFoldDB" id="A0A2I1NCF0"/>
<proteinExistence type="predicted"/>
<dbReference type="RefSeq" id="WP_101636523.1">
    <property type="nucleotide sequence ID" value="NZ_JANQCS010000003.1"/>
</dbReference>